<gene>
    <name evidence="9" type="ORF">S01H1_63901</name>
</gene>
<protein>
    <recommendedName>
        <fullName evidence="10">Exosortase/archaeosortase family protein</fullName>
    </recommendedName>
</protein>
<evidence type="ECO:0000256" key="5">
    <source>
        <dbReference type="ARBA" id="ARBA00022801"/>
    </source>
</evidence>
<dbReference type="AlphaFoldDB" id="X0XVG8"/>
<evidence type="ECO:0000256" key="8">
    <source>
        <dbReference type="SAM" id="Phobius"/>
    </source>
</evidence>
<keyword evidence="4 8" id="KW-0812">Transmembrane</keyword>
<feature type="transmembrane region" description="Helical" evidence="8">
    <location>
        <begin position="85"/>
        <end position="105"/>
    </location>
</feature>
<comment type="caution">
    <text evidence="9">The sequence shown here is derived from an EMBL/GenBank/DDBJ whole genome shotgun (WGS) entry which is preliminary data.</text>
</comment>
<feature type="transmembrane region" description="Helical" evidence="8">
    <location>
        <begin position="23"/>
        <end position="43"/>
    </location>
</feature>
<evidence type="ECO:0000313" key="9">
    <source>
        <dbReference type="EMBL" id="GAG39237.1"/>
    </source>
</evidence>
<accession>X0XVG8</accession>
<organism evidence="9">
    <name type="scientific">marine sediment metagenome</name>
    <dbReference type="NCBI Taxonomy" id="412755"/>
    <lineage>
        <taxon>unclassified sequences</taxon>
        <taxon>metagenomes</taxon>
        <taxon>ecological metagenomes</taxon>
    </lineage>
</organism>
<keyword evidence="5" id="KW-0378">Hydrolase</keyword>
<evidence type="ECO:0000256" key="6">
    <source>
        <dbReference type="ARBA" id="ARBA00022989"/>
    </source>
</evidence>
<dbReference type="GO" id="GO:0005886">
    <property type="term" value="C:plasma membrane"/>
    <property type="evidence" value="ECO:0007669"/>
    <property type="project" value="UniProtKB-SubCell"/>
</dbReference>
<evidence type="ECO:0000256" key="3">
    <source>
        <dbReference type="ARBA" id="ARBA00022670"/>
    </source>
</evidence>
<evidence type="ECO:0000256" key="7">
    <source>
        <dbReference type="ARBA" id="ARBA00023136"/>
    </source>
</evidence>
<dbReference type="NCBIfam" id="TIGR04178">
    <property type="entry name" value="exo_archaeo"/>
    <property type="match status" value="1"/>
</dbReference>
<dbReference type="EMBL" id="BARS01042081">
    <property type="protein sequence ID" value="GAG39237.1"/>
    <property type="molecule type" value="Genomic_DNA"/>
</dbReference>
<dbReference type="GO" id="GO:0006508">
    <property type="term" value="P:proteolysis"/>
    <property type="evidence" value="ECO:0007669"/>
    <property type="project" value="UniProtKB-KW"/>
</dbReference>
<keyword evidence="7 8" id="KW-0472">Membrane</keyword>
<proteinExistence type="predicted"/>
<evidence type="ECO:0000256" key="4">
    <source>
        <dbReference type="ARBA" id="ARBA00022692"/>
    </source>
</evidence>
<feature type="transmembrane region" description="Helical" evidence="8">
    <location>
        <begin position="50"/>
        <end position="73"/>
    </location>
</feature>
<name>X0XVG8_9ZZZZ</name>
<dbReference type="Pfam" id="PF09721">
    <property type="entry name" value="Exosortase_EpsH"/>
    <property type="match status" value="1"/>
</dbReference>
<sequence length="116" mass="12621">SVLDGSIIRMPNSFTSVGAPCSGLRSLISLLTLGLIFSFFMKVSYFKKGLLLLSAMPIAMATNILRIIMLAIVNDLYGEKVAMGFFHDFSGFLVFAIAFLGLFAVGRMVETKQNEG</sequence>
<comment type="subcellular location">
    <subcellularLocation>
        <location evidence="1">Cell membrane</location>
        <topology evidence="1">Multi-pass membrane protein</topology>
    </subcellularLocation>
</comment>
<evidence type="ECO:0000256" key="2">
    <source>
        <dbReference type="ARBA" id="ARBA00022475"/>
    </source>
</evidence>
<reference evidence="9" key="1">
    <citation type="journal article" date="2014" name="Front. Microbiol.">
        <title>High frequency of phylogenetically diverse reductive dehalogenase-homologous genes in deep subseafloor sedimentary metagenomes.</title>
        <authorList>
            <person name="Kawai M."/>
            <person name="Futagami T."/>
            <person name="Toyoda A."/>
            <person name="Takaki Y."/>
            <person name="Nishi S."/>
            <person name="Hori S."/>
            <person name="Arai W."/>
            <person name="Tsubouchi T."/>
            <person name="Morono Y."/>
            <person name="Uchiyama I."/>
            <person name="Ito T."/>
            <person name="Fujiyama A."/>
            <person name="Inagaki F."/>
            <person name="Takami H."/>
        </authorList>
    </citation>
    <scope>NUCLEOTIDE SEQUENCE</scope>
    <source>
        <strain evidence="9">Expedition CK06-06</strain>
    </source>
</reference>
<evidence type="ECO:0000256" key="1">
    <source>
        <dbReference type="ARBA" id="ARBA00004651"/>
    </source>
</evidence>
<dbReference type="InterPro" id="IPR026392">
    <property type="entry name" value="Exo/Archaeosortase_dom"/>
</dbReference>
<dbReference type="InterPro" id="IPR019127">
    <property type="entry name" value="Exosortase"/>
</dbReference>
<keyword evidence="2" id="KW-1003">Cell membrane</keyword>
<evidence type="ECO:0008006" key="10">
    <source>
        <dbReference type="Google" id="ProtNLM"/>
    </source>
</evidence>
<keyword evidence="6 8" id="KW-1133">Transmembrane helix</keyword>
<dbReference type="GO" id="GO:0008233">
    <property type="term" value="F:peptidase activity"/>
    <property type="evidence" value="ECO:0007669"/>
    <property type="project" value="UniProtKB-KW"/>
</dbReference>
<feature type="non-terminal residue" evidence="9">
    <location>
        <position position="1"/>
    </location>
</feature>
<keyword evidence="3" id="KW-0645">Protease</keyword>